<dbReference type="PANTHER" id="PTHR43725">
    <property type="entry name" value="UDP-GLUCOSE 4-EPIMERASE"/>
    <property type="match status" value="1"/>
</dbReference>
<evidence type="ECO:0000256" key="3">
    <source>
        <dbReference type="ARBA" id="ARBA00007637"/>
    </source>
</evidence>
<proteinExistence type="inferred from homology"/>
<sequence>MRVLVTGGAGYIGTHTVIQLARAGHTPIIADNYSNSSPEAVKRVEELIGAPVETYRVDLREKEATAEVVQRANPDAVIHFAAMKAVGESVEKPLAYYENNIGSLINVLSALEDRVLFVFSSSATVYGDIPAPYRETDPAVSASSPYGSTKIVAERILTEVSAARGTKVALLRYFNPIGAHPSGRIGENPQGVPNNLMPYITQVATGQRDHLTIFGADYPTEDGTCERDYIHVMDLADGHVAALDYLAAAGEGVRVWNLGSGRPVSVLELVNTFQEVNGVEVPYVIGDRRAGDLPAYWADATRAAEELGWRTQRSVEDMCRDSWAWQSANPRGYEG</sequence>
<keyword evidence="7 8" id="KW-0413">Isomerase</keyword>
<comment type="cofactor">
    <cofactor evidence="2 8">
        <name>NAD(+)</name>
        <dbReference type="ChEBI" id="CHEBI:57540"/>
    </cofactor>
</comment>
<evidence type="ECO:0000256" key="1">
    <source>
        <dbReference type="ARBA" id="ARBA00000083"/>
    </source>
</evidence>
<dbReference type="NCBIfam" id="TIGR01179">
    <property type="entry name" value="galE"/>
    <property type="match status" value="1"/>
</dbReference>
<evidence type="ECO:0000256" key="8">
    <source>
        <dbReference type="RuleBase" id="RU366046"/>
    </source>
</evidence>
<dbReference type="PANTHER" id="PTHR43725:SF47">
    <property type="entry name" value="UDP-GLUCOSE 4-EPIMERASE"/>
    <property type="match status" value="1"/>
</dbReference>
<evidence type="ECO:0000256" key="4">
    <source>
        <dbReference type="ARBA" id="ARBA00013189"/>
    </source>
</evidence>
<comment type="subunit">
    <text evidence="8">Homodimer.</text>
</comment>
<dbReference type="Pfam" id="PF16363">
    <property type="entry name" value="GDP_Man_Dehyd"/>
    <property type="match status" value="1"/>
</dbReference>
<reference evidence="10 11" key="1">
    <citation type="submission" date="2012-09" db="EMBL/GenBank/DDBJ databases">
        <title>The Genome Sequence of Actinobaculum massiliae ACS-171-V-COL2.</title>
        <authorList>
            <consortium name="The Broad Institute Genome Sequencing Platform"/>
            <person name="Earl A."/>
            <person name="Ward D."/>
            <person name="Feldgarden M."/>
            <person name="Gevers D."/>
            <person name="Saerens B."/>
            <person name="Vaneechoutte M."/>
            <person name="Walker B."/>
            <person name="Young S.K."/>
            <person name="Zeng Q."/>
            <person name="Gargeya S."/>
            <person name="Fitzgerald M."/>
            <person name="Haas B."/>
            <person name="Abouelleil A."/>
            <person name="Alvarado L."/>
            <person name="Arachchi H.M."/>
            <person name="Berlin A."/>
            <person name="Chapman S.B."/>
            <person name="Goldberg J."/>
            <person name="Griggs A."/>
            <person name="Gujja S."/>
            <person name="Hansen M."/>
            <person name="Howarth C."/>
            <person name="Imamovic A."/>
            <person name="Larimer J."/>
            <person name="McCowen C."/>
            <person name="Montmayeur A."/>
            <person name="Murphy C."/>
            <person name="Neiman D."/>
            <person name="Pearson M."/>
            <person name="Priest M."/>
            <person name="Roberts A."/>
            <person name="Saif S."/>
            <person name="Shea T."/>
            <person name="Sisk P."/>
            <person name="Sykes S."/>
            <person name="Wortman J."/>
            <person name="Nusbaum C."/>
            <person name="Birren B."/>
        </authorList>
    </citation>
    <scope>NUCLEOTIDE SEQUENCE [LARGE SCALE GENOMIC DNA]</scope>
    <source>
        <strain evidence="11">ACS-171-V-Col2</strain>
    </source>
</reference>
<dbReference type="InterPro" id="IPR036291">
    <property type="entry name" value="NAD(P)-bd_dom_sf"/>
</dbReference>
<dbReference type="STRING" id="202789.GCA_001457435_01469"/>
<dbReference type="eggNOG" id="COG1087">
    <property type="taxonomic scope" value="Bacteria"/>
</dbReference>
<keyword evidence="6 8" id="KW-0520">NAD</keyword>
<evidence type="ECO:0000256" key="6">
    <source>
        <dbReference type="ARBA" id="ARBA00023027"/>
    </source>
</evidence>
<dbReference type="PATRIC" id="fig|883066.3.peg.681"/>
<comment type="catalytic activity">
    <reaction evidence="1 8">
        <text>UDP-alpha-D-glucose = UDP-alpha-D-galactose</text>
        <dbReference type="Rhea" id="RHEA:22168"/>
        <dbReference type="ChEBI" id="CHEBI:58885"/>
        <dbReference type="ChEBI" id="CHEBI:66914"/>
        <dbReference type="EC" id="5.1.3.2"/>
    </reaction>
</comment>
<gene>
    <name evidence="10" type="ORF">HMPREF9233_00663</name>
</gene>
<evidence type="ECO:0000313" key="11">
    <source>
        <dbReference type="Proteomes" id="UP000009888"/>
    </source>
</evidence>
<dbReference type="GO" id="GO:0006012">
    <property type="term" value="P:galactose metabolic process"/>
    <property type="evidence" value="ECO:0007669"/>
    <property type="project" value="UniProtKB-UniPathway"/>
</dbReference>
<evidence type="ECO:0000256" key="2">
    <source>
        <dbReference type="ARBA" id="ARBA00001911"/>
    </source>
</evidence>
<dbReference type="Gene3D" id="3.90.25.10">
    <property type="entry name" value="UDP-galactose 4-epimerase, domain 1"/>
    <property type="match status" value="1"/>
</dbReference>
<dbReference type="Gene3D" id="3.40.50.720">
    <property type="entry name" value="NAD(P)-binding Rossmann-like Domain"/>
    <property type="match status" value="1"/>
</dbReference>
<feature type="domain" description="NAD(P)-binding" evidence="9">
    <location>
        <begin position="4"/>
        <end position="321"/>
    </location>
</feature>
<protein>
    <recommendedName>
        <fullName evidence="5 8">UDP-glucose 4-epimerase</fullName>
        <ecNumber evidence="4 8">5.1.3.2</ecNumber>
    </recommendedName>
</protein>
<dbReference type="NCBIfam" id="NF007956">
    <property type="entry name" value="PRK10675.1"/>
    <property type="match status" value="1"/>
</dbReference>
<evidence type="ECO:0000259" key="9">
    <source>
        <dbReference type="Pfam" id="PF16363"/>
    </source>
</evidence>
<dbReference type="PRINTS" id="PR01713">
    <property type="entry name" value="NUCEPIMERASE"/>
</dbReference>
<dbReference type="EMBL" id="AGWL01000002">
    <property type="protein sequence ID" value="EKU95876.1"/>
    <property type="molecule type" value="Genomic_DNA"/>
</dbReference>
<keyword evidence="11" id="KW-1185">Reference proteome</keyword>
<dbReference type="CDD" id="cd05247">
    <property type="entry name" value="UDP_G4E_1_SDR_e"/>
    <property type="match status" value="1"/>
</dbReference>
<dbReference type="SUPFAM" id="SSF51735">
    <property type="entry name" value="NAD(P)-binding Rossmann-fold domains"/>
    <property type="match status" value="1"/>
</dbReference>
<dbReference type="GO" id="GO:0003978">
    <property type="term" value="F:UDP-glucose 4-epimerase activity"/>
    <property type="evidence" value="ECO:0007669"/>
    <property type="project" value="UniProtKB-UniRule"/>
</dbReference>
<dbReference type="UniPathway" id="UPA00214"/>
<comment type="caution">
    <text evidence="10">The sequence shown here is derived from an EMBL/GenBank/DDBJ whole genome shotgun (WGS) entry which is preliminary data.</text>
</comment>
<dbReference type="InterPro" id="IPR005886">
    <property type="entry name" value="UDP_G4E"/>
</dbReference>
<accession>K9EJA1</accession>
<comment type="similarity">
    <text evidence="3 8">Belongs to the NAD(P)-dependent epimerase/dehydratase family.</text>
</comment>
<evidence type="ECO:0000256" key="5">
    <source>
        <dbReference type="ARBA" id="ARBA00018569"/>
    </source>
</evidence>
<dbReference type="InterPro" id="IPR016040">
    <property type="entry name" value="NAD(P)-bd_dom"/>
</dbReference>
<evidence type="ECO:0000313" key="10">
    <source>
        <dbReference type="EMBL" id="EKU95876.1"/>
    </source>
</evidence>
<evidence type="ECO:0000256" key="7">
    <source>
        <dbReference type="ARBA" id="ARBA00023235"/>
    </source>
</evidence>
<keyword evidence="8" id="KW-0119">Carbohydrate metabolism</keyword>
<dbReference type="EC" id="5.1.3.2" evidence="4 8"/>
<dbReference type="GO" id="GO:0005829">
    <property type="term" value="C:cytosol"/>
    <property type="evidence" value="ECO:0007669"/>
    <property type="project" value="TreeGrafter"/>
</dbReference>
<comment type="pathway">
    <text evidence="8">Carbohydrate metabolism; galactose metabolism.</text>
</comment>
<dbReference type="AlphaFoldDB" id="K9EJA1"/>
<name>K9EJA1_9ACTO</name>
<organism evidence="10 11">
    <name type="scientific">Actinobaculum massiliense ACS-171-V-Col2</name>
    <dbReference type="NCBI Taxonomy" id="883066"/>
    <lineage>
        <taxon>Bacteria</taxon>
        <taxon>Bacillati</taxon>
        <taxon>Actinomycetota</taxon>
        <taxon>Actinomycetes</taxon>
        <taxon>Actinomycetales</taxon>
        <taxon>Actinomycetaceae</taxon>
        <taxon>Actinobaculum</taxon>
    </lineage>
</organism>
<dbReference type="Proteomes" id="UP000009888">
    <property type="component" value="Unassembled WGS sequence"/>
</dbReference>
<dbReference type="RefSeq" id="WP_007000869.1">
    <property type="nucleotide sequence ID" value="NZ_JH992955.1"/>
</dbReference>
<dbReference type="HOGENOM" id="CLU_007383_1_10_11"/>